<evidence type="ECO:0000256" key="1">
    <source>
        <dbReference type="SAM" id="MobiDB-lite"/>
    </source>
</evidence>
<dbReference type="RefSeq" id="XP_024395289.1">
    <property type="nucleotide sequence ID" value="XM_024539521.2"/>
</dbReference>
<evidence type="ECO:0000313" key="3">
    <source>
        <dbReference type="EMBL" id="PNR40813.1"/>
    </source>
</evidence>
<organism evidence="3">
    <name type="scientific">Physcomitrium patens</name>
    <name type="common">Spreading-leaved earth moss</name>
    <name type="synonym">Physcomitrella patens</name>
    <dbReference type="NCBI Taxonomy" id="3218"/>
    <lineage>
        <taxon>Eukaryota</taxon>
        <taxon>Viridiplantae</taxon>
        <taxon>Streptophyta</taxon>
        <taxon>Embryophyta</taxon>
        <taxon>Bryophyta</taxon>
        <taxon>Bryophytina</taxon>
        <taxon>Bryopsida</taxon>
        <taxon>Funariidae</taxon>
        <taxon>Funariales</taxon>
        <taxon>Funariaceae</taxon>
        <taxon>Physcomitrium</taxon>
    </lineage>
</organism>
<dbReference type="EMBL" id="ABEU02000014">
    <property type="protein sequence ID" value="PNR40813.1"/>
    <property type="molecule type" value="Genomic_DNA"/>
</dbReference>
<feature type="transmembrane region" description="Helical" evidence="2">
    <location>
        <begin position="20"/>
        <end position="38"/>
    </location>
</feature>
<dbReference type="PaxDb" id="3218-PP1S79_139V6.1"/>
<dbReference type="PANTHER" id="PTHR21477:SF12">
    <property type="entry name" value="PROTEIN PHLOEM PROTEIN 2-LIKE A10"/>
    <property type="match status" value="1"/>
</dbReference>
<evidence type="ECO:0000313" key="5">
    <source>
        <dbReference type="Proteomes" id="UP000006727"/>
    </source>
</evidence>
<dbReference type="Proteomes" id="UP000006727">
    <property type="component" value="Chromosome 14"/>
</dbReference>
<evidence type="ECO:0008006" key="6">
    <source>
        <dbReference type="Google" id="ProtNLM"/>
    </source>
</evidence>
<dbReference type="InterPro" id="IPR019141">
    <property type="entry name" value="DUF2045"/>
</dbReference>
<evidence type="ECO:0000256" key="2">
    <source>
        <dbReference type="SAM" id="Phobius"/>
    </source>
</evidence>
<dbReference type="OMA" id="TMTHEAV"/>
<reference evidence="4" key="3">
    <citation type="submission" date="2020-12" db="UniProtKB">
        <authorList>
            <consortium name="EnsemblPlants"/>
        </authorList>
    </citation>
    <scope>IDENTIFICATION</scope>
</reference>
<feature type="region of interest" description="Disordered" evidence="1">
    <location>
        <begin position="137"/>
        <end position="157"/>
    </location>
</feature>
<keyword evidence="2" id="KW-1133">Transmembrane helix</keyword>
<dbReference type="Gramene" id="Pp3c14_8750V3.1">
    <property type="protein sequence ID" value="PAC:32961427.CDS.1"/>
    <property type="gene ID" value="Pp3c14_8750"/>
</dbReference>
<accession>A0A2K1JGX2</accession>
<protein>
    <recommendedName>
        <fullName evidence="6">Protein PHLOEM PROTEIN 2-LIKE A10</fullName>
    </recommendedName>
</protein>
<name>A0A2K1JGX2_PHYPA</name>
<dbReference type="PANTHER" id="PTHR21477">
    <property type="entry name" value="ZGC:172139"/>
    <property type="match status" value="1"/>
</dbReference>
<keyword evidence="5" id="KW-1185">Reference proteome</keyword>
<dbReference type="EnsemblPlants" id="Pp3c14_8750V3.2">
    <property type="protein sequence ID" value="PAC:32961428.CDS.1"/>
    <property type="gene ID" value="Pp3c14_8750"/>
</dbReference>
<dbReference type="AlphaFoldDB" id="A0A2K1JGX2"/>
<feature type="region of interest" description="Disordered" evidence="1">
    <location>
        <begin position="175"/>
        <end position="197"/>
    </location>
</feature>
<reference evidence="3 5" key="1">
    <citation type="journal article" date="2008" name="Science">
        <title>The Physcomitrella genome reveals evolutionary insights into the conquest of land by plants.</title>
        <authorList>
            <person name="Rensing S."/>
            <person name="Lang D."/>
            <person name="Zimmer A."/>
            <person name="Terry A."/>
            <person name="Salamov A."/>
            <person name="Shapiro H."/>
            <person name="Nishiyama T."/>
            <person name="Perroud P.-F."/>
            <person name="Lindquist E."/>
            <person name="Kamisugi Y."/>
            <person name="Tanahashi T."/>
            <person name="Sakakibara K."/>
            <person name="Fujita T."/>
            <person name="Oishi K."/>
            <person name="Shin-I T."/>
            <person name="Kuroki Y."/>
            <person name="Toyoda A."/>
            <person name="Suzuki Y."/>
            <person name="Hashimoto A."/>
            <person name="Yamaguchi K."/>
            <person name="Sugano A."/>
            <person name="Kohara Y."/>
            <person name="Fujiyama A."/>
            <person name="Anterola A."/>
            <person name="Aoki S."/>
            <person name="Ashton N."/>
            <person name="Barbazuk W.B."/>
            <person name="Barker E."/>
            <person name="Bennetzen J."/>
            <person name="Bezanilla M."/>
            <person name="Blankenship R."/>
            <person name="Cho S.H."/>
            <person name="Dutcher S."/>
            <person name="Estelle M."/>
            <person name="Fawcett J.A."/>
            <person name="Gundlach H."/>
            <person name="Hanada K."/>
            <person name="Heyl A."/>
            <person name="Hicks K.A."/>
            <person name="Hugh J."/>
            <person name="Lohr M."/>
            <person name="Mayer K."/>
            <person name="Melkozernov A."/>
            <person name="Murata T."/>
            <person name="Nelson D."/>
            <person name="Pils B."/>
            <person name="Prigge M."/>
            <person name="Reiss B."/>
            <person name="Renner T."/>
            <person name="Rombauts S."/>
            <person name="Rushton P."/>
            <person name="Sanderfoot A."/>
            <person name="Schween G."/>
            <person name="Shiu S.-H."/>
            <person name="Stueber K."/>
            <person name="Theodoulou F.L."/>
            <person name="Tu H."/>
            <person name="Van de Peer Y."/>
            <person name="Verrier P.J."/>
            <person name="Waters E."/>
            <person name="Wood A."/>
            <person name="Yang L."/>
            <person name="Cove D."/>
            <person name="Cuming A."/>
            <person name="Hasebe M."/>
            <person name="Lucas S."/>
            <person name="Mishler D.B."/>
            <person name="Reski R."/>
            <person name="Grigoriev I."/>
            <person name="Quatrano R.S."/>
            <person name="Boore J.L."/>
        </authorList>
    </citation>
    <scope>NUCLEOTIDE SEQUENCE [LARGE SCALE GENOMIC DNA]</scope>
    <source>
        <strain evidence="4 5">cv. Gransden 2004</strain>
    </source>
</reference>
<dbReference type="KEGG" id="ppp:112291707"/>
<sequence>MEEELVRSTMLSITRSRRNVLLACGALAAGGYVTYRVYHFRKRLRVYLFFQSFSSLLEVLSQGSISFAIILSDLHGFLVSDKDEVPQSIKQLLKLASSHEAQEGIAALSAAVSRGVLSTFVSGKSVSLSLEHEEQTRKLQPLRSTSLSPRGAGHPEETKNVIKWSGEDIRVLQEGISPTSTSLDDRALSPDEDENTKEFSKNCDVVLEGNGWTNAGSILNHAKTQVSSSIVRGTKEVLQEGSGVGSDVSGNGERILSGKRKGKEDLVDRLVDKLFSDSGKGFASAVVASASRSFVASVIEYINTSNALSREDESGSGGGLVKSLVAFASSVEGRSAMTECIQNFVGTAVSVYLDRTKDINTFDELVAGLVKPEHRGPITDLLTTVCEVSTSSFVHSCHEAIKSDPSSSKYNAVRRSTVFCPDFDDTFHDNDDVDVFYDMGEEPLSPCQSPVKWKGKTVAEKNEAKPINYIDQISKVIAVPSNRKLILDIAGTMTASGVRSMIDVSLGKVSAAFGRKGKAQAVKQDFETSKRSGVGEKLQAVGDATKAAMDKSTILMTMCYAVCLHSVLGGVRMIQPF</sequence>
<dbReference type="GeneID" id="112291707"/>
<gene>
    <name evidence="4" type="primary">LOC112291707</name>
    <name evidence="3" type="ORF">PHYPA_018216</name>
</gene>
<proteinExistence type="predicted"/>
<keyword evidence="2" id="KW-0472">Membrane</keyword>
<dbReference type="OrthoDB" id="1641131at2759"/>
<evidence type="ECO:0000313" key="4">
    <source>
        <dbReference type="EnsemblPlants" id="PAC:32961427.CDS.1"/>
    </source>
</evidence>
<dbReference type="Gramene" id="Pp3c14_8750V3.2">
    <property type="protein sequence ID" value="PAC:32961428.CDS.1"/>
    <property type="gene ID" value="Pp3c14_8750"/>
</dbReference>
<reference evidence="3 5" key="2">
    <citation type="journal article" date="2018" name="Plant J.">
        <title>The Physcomitrella patens chromosome-scale assembly reveals moss genome structure and evolution.</title>
        <authorList>
            <person name="Lang D."/>
            <person name="Ullrich K.K."/>
            <person name="Murat F."/>
            <person name="Fuchs J."/>
            <person name="Jenkins J."/>
            <person name="Haas F.B."/>
            <person name="Piednoel M."/>
            <person name="Gundlach H."/>
            <person name="Van Bel M."/>
            <person name="Meyberg R."/>
            <person name="Vives C."/>
            <person name="Morata J."/>
            <person name="Symeonidi A."/>
            <person name="Hiss M."/>
            <person name="Muchero W."/>
            <person name="Kamisugi Y."/>
            <person name="Saleh O."/>
            <person name="Blanc G."/>
            <person name="Decker E.L."/>
            <person name="van Gessel N."/>
            <person name="Grimwood J."/>
            <person name="Hayes R.D."/>
            <person name="Graham S.W."/>
            <person name="Gunter L.E."/>
            <person name="McDaniel S.F."/>
            <person name="Hoernstein S.N.W."/>
            <person name="Larsson A."/>
            <person name="Li F.W."/>
            <person name="Perroud P.F."/>
            <person name="Phillips J."/>
            <person name="Ranjan P."/>
            <person name="Rokshar D.S."/>
            <person name="Rothfels C.J."/>
            <person name="Schneider L."/>
            <person name="Shu S."/>
            <person name="Stevenson D.W."/>
            <person name="Thummler F."/>
            <person name="Tillich M."/>
            <person name="Villarreal Aguilar J.C."/>
            <person name="Widiez T."/>
            <person name="Wong G.K."/>
            <person name="Wymore A."/>
            <person name="Zhang Y."/>
            <person name="Zimmer A.D."/>
            <person name="Quatrano R.S."/>
            <person name="Mayer K.F.X."/>
            <person name="Goodstein D."/>
            <person name="Casacuberta J.M."/>
            <person name="Vandepoele K."/>
            <person name="Reski R."/>
            <person name="Cuming A.C."/>
            <person name="Tuskan G.A."/>
            <person name="Maumus F."/>
            <person name="Salse J."/>
            <person name="Schmutz J."/>
            <person name="Rensing S.A."/>
        </authorList>
    </citation>
    <scope>NUCLEOTIDE SEQUENCE [LARGE SCALE GENOMIC DNA]</scope>
    <source>
        <strain evidence="4 5">cv. Gransden 2004</strain>
    </source>
</reference>
<dbReference type="EnsemblPlants" id="Pp3c14_8750V3.1">
    <property type="protein sequence ID" value="PAC:32961427.CDS.1"/>
    <property type="gene ID" value="Pp3c14_8750"/>
</dbReference>
<dbReference type="FunCoup" id="A0A2K1JGX2">
    <property type="interactions" value="731"/>
</dbReference>
<keyword evidence="2" id="KW-0812">Transmembrane</keyword>